<dbReference type="SUPFAM" id="SSF48208">
    <property type="entry name" value="Six-hairpin glycosidases"/>
    <property type="match status" value="1"/>
</dbReference>
<dbReference type="GO" id="GO:0004560">
    <property type="term" value="F:alpha-L-fucosidase activity"/>
    <property type="evidence" value="ECO:0007669"/>
    <property type="project" value="InterPro"/>
</dbReference>
<comment type="caution">
    <text evidence="5">The sequence shown here is derived from an EMBL/GenBank/DDBJ whole genome shotgun (WGS) entry which is preliminary data.</text>
</comment>
<dbReference type="STRING" id="1203610.HMPREF1536_01741"/>
<feature type="chain" id="PRO_5002490195" evidence="1">
    <location>
        <begin position="22"/>
        <end position="805"/>
    </location>
</feature>
<dbReference type="RefSeq" id="WP_028728945.1">
    <property type="nucleotide sequence ID" value="NZ_AUAE01000046.1"/>
</dbReference>
<reference evidence="5 6" key="1">
    <citation type="submission" date="2013-04" db="EMBL/GenBank/DDBJ databases">
        <title>The Genome Sequence of Parabacteroides gordonii DSM 23371.</title>
        <authorList>
            <consortium name="The Broad Institute Genomics Platform"/>
            <person name="Earl A."/>
            <person name="Ward D."/>
            <person name="Feldgarden M."/>
            <person name="Gevers D."/>
            <person name="Martens E."/>
            <person name="Sakamoto M."/>
            <person name="Benno Y."/>
            <person name="Suzuki N."/>
            <person name="Matsunaga N."/>
            <person name="Koshihara K."/>
            <person name="Seki M."/>
            <person name="Komiya H."/>
            <person name="Walker B."/>
            <person name="Young S."/>
            <person name="Zeng Q."/>
            <person name="Gargeya S."/>
            <person name="Fitzgerald M."/>
            <person name="Haas B."/>
            <person name="Abouelleil A."/>
            <person name="Allen A.W."/>
            <person name="Alvarado L."/>
            <person name="Arachchi H.M."/>
            <person name="Berlin A.M."/>
            <person name="Chapman S.B."/>
            <person name="Gainer-Dewar J."/>
            <person name="Goldberg J."/>
            <person name="Griggs A."/>
            <person name="Gujja S."/>
            <person name="Hansen M."/>
            <person name="Howarth C."/>
            <person name="Imamovic A."/>
            <person name="Ireland A."/>
            <person name="Larimer J."/>
            <person name="McCowan C."/>
            <person name="Murphy C."/>
            <person name="Pearson M."/>
            <person name="Poon T.W."/>
            <person name="Priest M."/>
            <person name="Roberts A."/>
            <person name="Saif S."/>
            <person name="Shea T."/>
            <person name="Sisk P."/>
            <person name="Sykes S."/>
            <person name="Wortman J."/>
            <person name="Nusbaum C."/>
            <person name="Birren B."/>
        </authorList>
    </citation>
    <scope>NUCLEOTIDE SEQUENCE [LARGE SCALE GENOMIC DNA]</scope>
    <source>
        <strain evidence="5 6">MS-1</strain>
    </source>
</reference>
<feature type="domain" description="Alpha fucosidase A-like C-terminal" evidence="3">
    <location>
        <begin position="731"/>
        <end position="791"/>
    </location>
</feature>
<dbReference type="PIRSF" id="PIRSF007663">
    <property type="entry name" value="UCP007663"/>
    <property type="match status" value="1"/>
</dbReference>
<keyword evidence="1" id="KW-0732">Signal</keyword>
<dbReference type="HOGENOM" id="CLU_004617_2_2_10"/>
<dbReference type="Gene3D" id="1.50.10.10">
    <property type="match status" value="1"/>
</dbReference>
<feature type="domain" description="Glycosyl hydrolase family 95 N-terminal" evidence="2">
    <location>
        <begin position="33"/>
        <end position="292"/>
    </location>
</feature>
<evidence type="ECO:0000259" key="2">
    <source>
        <dbReference type="Pfam" id="PF14498"/>
    </source>
</evidence>
<dbReference type="Pfam" id="PF14498">
    <property type="entry name" value="Glyco_hyd_65N_2"/>
    <property type="match status" value="1"/>
</dbReference>
<protein>
    <submittedName>
        <fullName evidence="5">Uncharacterized protein</fullName>
    </submittedName>
</protein>
<dbReference type="EMBL" id="AQHW01000011">
    <property type="protein sequence ID" value="KKB57932.1"/>
    <property type="molecule type" value="Genomic_DNA"/>
</dbReference>
<sequence length="805" mass="90712">MKKQFRSVASAIGIFSLCFTACSVKHQDAPLTLWYNTPADATASDNPYTGYKDDPEWLKALPLGNGSLGAMVFGDVHKERIQLNEETLWSGSMQNCDNPEAAKHVEKIKQLLFEGKYKEATELTNRTQVCTGKGSGHGQGCNVPFGCYQTMGDLWIDFDNKSPYTDYRRDLNLNDATARVSYKQGEVRFKREIFISHPDQAMVMRLSADKKQQLSFTCRLNRPERYSTYAENEQLIMAGALSDGKEGDGLQYMTRLKAVPVNGTATYSDSTLTVKGADEVLLFLTASTDYKMEYPSYKGRDFRGITEASLNNAVGKSYDQLYKAHVKEYADYFQRADLLLTDAPDTIPTDVKVQNARKGTIDPHLYEQMFQYGRYLLIASSRPGTMPANLQGIWANKLQTAWNGDYHTDVNIEMNYWPAEVTNLSEMHLPMFDLIASLVEPGTKTAQIQYNKKGWVVHPITNVWGYTSPGEAASWGMHTGAPAWICQHIGEHYRFTGDKDFLRKTYPVLKGAVEFYMDWLTEHPTTKELVSGPAVSPENTFVAPDGSHSQISMGPAHDQQTIWQLFDDFAMISNELSIDDDFTRQVVDAQKRLAGTKIGSDGRIMEWTDEFPEVEPGHRHISHLFAIHPGSQINMLQTPDLVEVANQSLDYRIQHRRGYVGWSSAWAISQYARLHQAEKAKENLDDVIGKCINPNLFTICPPFQIDANFGTTAGIAEMLLQSHVYDQGGYIIQLLPSLPADWKKGEFSGLKARGGFEVAVKWENGQIVDASVKSLQGNKFRIWYNGNYLQADDLKEGETWKWNKQ</sequence>
<dbReference type="InterPro" id="IPR027414">
    <property type="entry name" value="GH95_N_dom"/>
</dbReference>
<evidence type="ECO:0000259" key="3">
    <source>
        <dbReference type="Pfam" id="PF21307"/>
    </source>
</evidence>
<dbReference type="InterPro" id="IPR013780">
    <property type="entry name" value="Glyco_hydro_b"/>
</dbReference>
<evidence type="ECO:0000259" key="4">
    <source>
        <dbReference type="Pfam" id="PF22124"/>
    </source>
</evidence>
<dbReference type="InterPro" id="IPR054363">
    <property type="entry name" value="GH95_cat"/>
</dbReference>
<feature type="signal peptide" evidence="1">
    <location>
        <begin position="1"/>
        <end position="21"/>
    </location>
</feature>
<dbReference type="Pfam" id="PF21307">
    <property type="entry name" value="Glyco_hydro_95_C"/>
    <property type="match status" value="1"/>
</dbReference>
<dbReference type="Gene3D" id="2.70.98.50">
    <property type="entry name" value="putative glycoside hydrolase family protein from bacillus halodurans"/>
    <property type="match status" value="1"/>
</dbReference>
<dbReference type="PANTHER" id="PTHR31084">
    <property type="entry name" value="ALPHA-L-FUCOSIDASE 2"/>
    <property type="match status" value="1"/>
</dbReference>
<dbReference type="AlphaFoldDB" id="A0A0F5JKF6"/>
<evidence type="ECO:0000313" key="5">
    <source>
        <dbReference type="EMBL" id="KKB57932.1"/>
    </source>
</evidence>
<gene>
    <name evidence="5" type="ORF">HMPREF1536_01741</name>
</gene>
<feature type="domain" description="Glycosyl hydrolase family 95 catalytic" evidence="4">
    <location>
        <begin position="317"/>
        <end position="719"/>
    </location>
</feature>
<dbReference type="InterPro" id="IPR008928">
    <property type="entry name" value="6-hairpin_glycosidase_sf"/>
</dbReference>
<organism evidence="5 6">
    <name type="scientific">Parabacteroides gordonii MS-1 = DSM 23371</name>
    <dbReference type="NCBI Taxonomy" id="1203610"/>
    <lineage>
        <taxon>Bacteria</taxon>
        <taxon>Pseudomonadati</taxon>
        <taxon>Bacteroidota</taxon>
        <taxon>Bacteroidia</taxon>
        <taxon>Bacteroidales</taxon>
        <taxon>Tannerellaceae</taxon>
        <taxon>Parabacteroides</taxon>
    </lineage>
</organism>
<name>A0A0F5JKF6_9BACT</name>
<proteinExistence type="predicted"/>
<dbReference type="Pfam" id="PF22124">
    <property type="entry name" value="Glyco_hydro_95_cat"/>
    <property type="match status" value="1"/>
</dbReference>
<dbReference type="InterPro" id="IPR012341">
    <property type="entry name" value="6hp_glycosidase-like_sf"/>
</dbReference>
<evidence type="ECO:0000313" key="6">
    <source>
        <dbReference type="Proteomes" id="UP000033035"/>
    </source>
</evidence>
<dbReference type="GO" id="GO:0005975">
    <property type="term" value="P:carbohydrate metabolic process"/>
    <property type="evidence" value="ECO:0007669"/>
    <property type="project" value="InterPro"/>
</dbReference>
<keyword evidence="6" id="KW-1185">Reference proteome</keyword>
<dbReference type="PANTHER" id="PTHR31084:SF0">
    <property type="entry name" value="ALPHA-L-FUCOSIDASE 2"/>
    <property type="match status" value="1"/>
</dbReference>
<dbReference type="Proteomes" id="UP000033035">
    <property type="component" value="Unassembled WGS sequence"/>
</dbReference>
<accession>A0A0F5JKF6</accession>
<dbReference type="PATRIC" id="fig|1203610.3.peg.1787"/>
<dbReference type="InterPro" id="IPR049053">
    <property type="entry name" value="AFCA-like_C"/>
</dbReference>
<dbReference type="Gene3D" id="2.60.40.1180">
    <property type="entry name" value="Golgi alpha-mannosidase II"/>
    <property type="match status" value="1"/>
</dbReference>
<evidence type="ECO:0000256" key="1">
    <source>
        <dbReference type="SAM" id="SignalP"/>
    </source>
</evidence>
<dbReference type="InterPro" id="IPR016518">
    <property type="entry name" value="Alpha-L-fucosidase"/>
</dbReference>